<dbReference type="AlphaFoldDB" id="A0AB39Q8G8"/>
<evidence type="ECO:0000256" key="1">
    <source>
        <dbReference type="SAM" id="MobiDB-lite"/>
    </source>
</evidence>
<dbReference type="EMBL" id="CP163439">
    <property type="protein sequence ID" value="XDQ39583.1"/>
    <property type="molecule type" value="Genomic_DNA"/>
</dbReference>
<organism evidence="2">
    <name type="scientific">Streptomyces sp. R28</name>
    <dbReference type="NCBI Taxonomy" id="3238628"/>
    <lineage>
        <taxon>Bacteria</taxon>
        <taxon>Bacillati</taxon>
        <taxon>Actinomycetota</taxon>
        <taxon>Actinomycetes</taxon>
        <taxon>Kitasatosporales</taxon>
        <taxon>Streptomycetaceae</taxon>
        <taxon>Streptomyces</taxon>
    </lineage>
</organism>
<reference evidence="2" key="1">
    <citation type="submission" date="2024-07" db="EMBL/GenBank/DDBJ databases">
        <authorList>
            <person name="Yu S.T."/>
        </authorList>
    </citation>
    <scope>NUCLEOTIDE SEQUENCE</scope>
    <source>
        <strain evidence="2">R28</strain>
    </source>
</reference>
<accession>A0AB39Q8G8</accession>
<sequence length="44" mass="4931">MPFLVTTTPKAGMVRSPTPRRTEAHQAAEADHRHSADFEQKVVQ</sequence>
<feature type="compositionally biased region" description="Basic and acidic residues" evidence="1">
    <location>
        <begin position="20"/>
        <end position="44"/>
    </location>
</feature>
<proteinExistence type="predicted"/>
<name>A0AB39Q8G8_9ACTN</name>
<gene>
    <name evidence="2" type="ORF">AB5J49_42970</name>
</gene>
<evidence type="ECO:0000313" key="2">
    <source>
        <dbReference type="EMBL" id="XDQ39583.1"/>
    </source>
</evidence>
<feature type="region of interest" description="Disordered" evidence="1">
    <location>
        <begin position="1"/>
        <end position="44"/>
    </location>
</feature>
<protein>
    <submittedName>
        <fullName evidence="2">Uncharacterized protein</fullName>
    </submittedName>
</protein>
<dbReference type="RefSeq" id="WP_369174305.1">
    <property type="nucleotide sequence ID" value="NZ_CP163439.1"/>
</dbReference>